<reference evidence="2 3" key="1">
    <citation type="submission" date="2021-06" db="EMBL/GenBank/DDBJ databases">
        <title>Caerostris extrusa draft genome.</title>
        <authorList>
            <person name="Kono N."/>
            <person name="Arakawa K."/>
        </authorList>
    </citation>
    <scope>NUCLEOTIDE SEQUENCE [LARGE SCALE GENOMIC DNA]</scope>
</reference>
<protein>
    <submittedName>
        <fullName evidence="2">Uncharacterized protein</fullName>
    </submittedName>
</protein>
<name>A0AAV4THY2_CAEEX</name>
<organism evidence="2 3">
    <name type="scientific">Caerostris extrusa</name>
    <name type="common">Bark spider</name>
    <name type="synonym">Caerostris bankana</name>
    <dbReference type="NCBI Taxonomy" id="172846"/>
    <lineage>
        <taxon>Eukaryota</taxon>
        <taxon>Metazoa</taxon>
        <taxon>Ecdysozoa</taxon>
        <taxon>Arthropoda</taxon>
        <taxon>Chelicerata</taxon>
        <taxon>Arachnida</taxon>
        <taxon>Araneae</taxon>
        <taxon>Araneomorphae</taxon>
        <taxon>Entelegynae</taxon>
        <taxon>Araneoidea</taxon>
        <taxon>Araneidae</taxon>
        <taxon>Caerostris</taxon>
    </lineage>
</organism>
<evidence type="ECO:0000313" key="3">
    <source>
        <dbReference type="Proteomes" id="UP001054945"/>
    </source>
</evidence>
<feature type="compositionally biased region" description="Basic and acidic residues" evidence="1">
    <location>
        <begin position="1"/>
        <end position="14"/>
    </location>
</feature>
<comment type="caution">
    <text evidence="2">The sequence shown here is derived from an EMBL/GenBank/DDBJ whole genome shotgun (WGS) entry which is preliminary data.</text>
</comment>
<proteinExistence type="predicted"/>
<keyword evidence="3" id="KW-1185">Reference proteome</keyword>
<gene>
    <name evidence="2" type="ORF">CEXT_453731</name>
</gene>
<dbReference type="AlphaFoldDB" id="A0AAV4THY2"/>
<sequence length="180" mass="20707">MQQKESAPRFERSSDPCLPYISPAIHKPSNARDDKKSTSGVPRPTTSASAPATRRPTPTRRCLFKNKIKNHSADEVKSYSHLVRSQLLGLDLTLRRCQQSFQLWPLKNPTLFSAPSIRKSAPWERSNVKGSSRNSKLAPWKTPTTWRARSPPSRQIALFKYFQHYDYPRTKFQDRNLAQI</sequence>
<dbReference type="Proteomes" id="UP001054945">
    <property type="component" value="Unassembled WGS sequence"/>
</dbReference>
<feature type="compositionally biased region" description="Low complexity" evidence="1">
    <location>
        <begin position="42"/>
        <end position="60"/>
    </location>
</feature>
<feature type="region of interest" description="Disordered" evidence="1">
    <location>
        <begin position="125"/>
        <end position="148"/>
    </location>
</feature>
<evidence type="ECO:0000256" key="1">
    <source>
        <dbReference type="SAM" id="MobiDB-lite"/>
    </source>
</evidence>
<evidence type="ECO:0000313" key="2">
    <source>
        <dbReference type="EMBL" id="GIY45007.1"/>
    </source>
</evidence>
<feature type="region of interest" description="Disordered" evidence="1">
    <location>
        <begin position="1"/>
        <end position="60"/>
    </location>
</feature>
<accession>A0AAV4THY2</accession>
<dbReference type="EMBL" id="BPLR01011222">
    <property type="protein sequence ID" value="GIY45007.1"/>
    <property type="molecule type" value="Genomic_DNA"/>
</dbReference>